<proteinExistence type="predicted"/>
<protein>
    <submittedName>
        <fullName evidence="1">Uncharacterized protein</fullName>
    </submittedName>
</protein>
<gene>
    <name evidence="1" type="ORF">PRVXH_000428</name>
</gene>
<dbReference type="EMBL" id="CP159485">
    <property type="protein sequence ID" value="XCI29126.1"/>
    <property type="molecule type" value="Genomic_DNA"/>
</dbReference>
<name>A0AAU8HUS7_9FIRM</name>
<organism evidence="1">
    <name type="scientific">Proteinivorax hydrogeniformans</name>
    <dbReference type="NCBI Taxonomy" id="1826727"/>
    <lineage>
        <taxon>Bacteria</taxon>
        <taxon>Bacillati</taxon>
        <taxon>Bacillota</taxon>
        <taxon>Clostridia</taxon>
        <taxon>Eubacteriales</taxon>
        <taxon>Proteinivoracaceae</taxon>
        <taxon>Proteinivorax</taxon>
    </lineage>
</organism>
<accession>A0AAU8HUS7</accession>
<sequence length="72" mass="8236">MSIVKKKKNKTSQKKEVLKDLINCLPEDEQEIREGKEFKLGDLRLRIVSIVDGVIKDIHVEKQRSADGSDNT</sequence>
<reference evidence="1" key="1">
    <citation type="journal article" date="2018" name="Antonie Van Leeuwenhoek">
        <title>Proteinivorax hydrogeniformans sp. nov., an anaerobic, haloalkaliphilic bacterium fermenting proteinaceous compounds with high hydrogen production.</title>
        <authorList>
            <person name="Boltyanskaya Y."/>
            <person name="Detkova E."/>
            <person name="Pimenov N."/>
            <person name="Kevbrin V."/>
        </authorList>
    </citation>
    <scope>NUCLEOTIDE SEQUENCE</scope>
    <source>
        <strain evidence="1">Z-710</strain>
    </source>
</reference>
<evidence type="ECO:0000313" key="1">
    <source>
        <dbReference type="EMBL" id="XCI29126.1"/>
    </source>
</evidence>
<reference evidence="1" key="2">
    <citation type="submission" date="2024-06" db="EMBL/GenBank/DDBJ databases">
        <authorList>
            <person name="Petrova K.O."/>
            <person name="Toshchakov S.V."/>
            <person name="Boltjanskaja Y.V."/>
            <person name="Kevbrin V.V."/>
        </authorList>
    </citation>
    <scope>NUCLEOTIDE SEQUENCE</scope>
    <source>
        <strain evidence="1">Z-710</strain>
    </source>
</reference>
<dbReference type="RefSeq" id="WP_353893674.1">
    <property type="nucleotide sequence ID" value="NZ_CP159485.1"/>
</dbReference>
<dbReference type="AlphaFoldDB" id="A0AAU8HUS7"/>